<dbReference type="EMBL" id="JH659335">
    <property type="protein sequence ID" value="EXK34563.1"/>
    <property type="molecule type" value="Genomic_DNA"/>
</dbReference>
<dbReference type="InterPro" id="IPR031348">
    <property type="entry name" value="PigL_N"/>
</dbReference>
<proteinExistence type="predicted"/>
<accession>X0A1Y1</accession>
<evidence type="ECO:0000313" key="2">
    <source>
        <dbReference type="EMBL" id="EXK34563.1"/>
    </source>
</evidence>
<dbReference type="Proteomes" id="UP000030703">
    <property type="component" value="Unassembled WGS sequence"/>
</dbReference>
<reference evidence="2" key="2">
    <citation type="submission" date="2012-05" db="EMBL/GenBank/DDBJ databases">
        <title>Annotation of the Genome Sequence of Fusarium oxysporum f. sp. melonis 26406.</title>
        <authorList>
            <consortium name="The Broad Institute Genomics Platform"/>
            <person name="Ma L.-J."/>
            <person name="Corby-Kistler H."/>
            <person name="Broz K."/>
            <person name="Gale L.R."/>
            <person name="Jonkers W."/>
            <person name="O'Donnell K."/>
            <person name="Ploetz R."/>
            <person name="Steinberg C."/>
            <person name="Schwartz D.C."/>
            <person name="VanEtten H."/>
            <person name="Zhou S."/>
            <person name="Young S.K."/>
            <person name="Zeng Q."/>
            <person name="Gargeya S."/>
            <person name="Fitzgerald M."/>
            <person name="Abouelleil A."/>
            <person name="Alvarado L."/>
            <person name="Chapman S.B."/>
            <person name="Gainer-Dewar J."/>
            <person name="Goldberg J."/>
            <person name="Griggs A."/>
            <person name="Gujja S."/>
            <person name="Hansen M."/>
            <person name="Howarth C."/>
            <person name="Imamovic A."/>
            <person name="Ireland A."/>
            <person name="Larimer J."/>
            <person name="McCowan C."/>
            <person name="Murphy C."/>
            <person name="Pearson M."/>
            <person name="Poon T.W."/>
            <person name="Priest M."/>
            <person name="Roberts A."/>
            <person name="Saif S."/>
            <person name="Shea T."/>
            <person name="Sykes S."/>
            <person name="Wortman J."/>
            <person name="Nusbaum C."/>
            <person name="Birren B."/>
        </authorList>
    </citation>
    <scope>NUCLEOTIDE SEQUENCE</scope>
    <source>
        <strain evidence="2">26406</strain>
    </source>
</reference>
<dbReference type="HOGENOM" id="CLU_2004045_0_0_1"/>
<gene>
    <name evidence="2" type="ORF">FOMG_09952</name>
</gene>
<feature type="domain" description="Azaphilone pigments biosynthesis cluster protein L N-terminal" evidence="1">
    <location>
        <begin position="2"/>
        <end position="78"/>
    </location>
</feature>
<dbReference type="Pfam" id="PF17111">
    <property type="entry name" value="PigL_N"/>
    <property type="match status" value="1"/>
</dbReference>
<sequence length="124" mass="12714">MAEAVGIAAAVMQLTQLAVQVLATGYAFLAKLSKAPSEVRQLLTEVAALDYILGRLQALASTTPAEAAADNMVLALQQAGVLTDCKDMLQHAPSGPNAYCILPPLGYSWCTGGAVSCVTSGSNC</sequence>
<dbReference type="AlphaFoldDB" id="X0A1Y1"/>
<name>X0A1Y1_FUSOX</name>
<dbReference type="VEuPathDB" id="FungiDB:FOMG_09952"/>
<protein>
    <recommendedName>
        <fullName evidence="1">Azaphilone pigments biosynthesis cluster protein L N-terminal domain-containing protein</fullName>
    </recommendedName>
</protein>
<organism evidence="2">
    <name type="scientific">Fusarium oxysporum f. sp. melonis 26406</name>
    <dbReference type="NCBI Taxonomy" id="1089452"/>
    <lineage>
        <taxon>Eukaryota</taxon>
        <taxon>Fungi</taxon>
        <taxon>Dikarya</taxon>
        <taxon>Ascomycota</taxon>
        <taxon>Pezizomycotina</taxon>
        <taxon>Sordariomycetes</taxon>
        <taxon>Hypocreomycetidae</taxon>
        <taxon>Hypocreales</taxon>
        <taxon>Nectriaceae</taxon>
        <taxon>Fusarium</taxon>
        <taxon>Fusarium oxysporum species complex</taxon>
    </lineage>
</organism>
<reference evidence="2" key="1">
    <citation type="submission" date="2012-04" db="EMBL/GenBank/DDBJ databases">
        <title>The Genome Sequence of Fusarium oxysporum melonis.</title>
        <authorList>
            <consortium name="The Broad Institute Genome Sequencing Platform"/>
            <person name="Ma L.-J."/>
            <person name="Gale L.R."/>
            <person name="Schwartz D.C."/>
            <person name="Zhou S."/>
            <person name="Corby-Kistler H."/>
            <person name="Young S.K."/>
            <person name="Zeng Q."/>
            <person name="Gargeya S."/>
            <person name="Fitzgerald M."/>
            <person name="Haas B."/>
            <person name="Abouelleil A."/>
            <person name="Alvarado L."/>
            <person name="Arachchi H.M."/>
            <person name="Berlin A."/>
            <person name="Brown A."/>
            <person name="Chapman S.B."/>
            <person name="Chen Z."/>
            <person name="Dunbar C."/>
            <person name="Freedman E."/>
            <person name="Gearin G."/>
            <person name="Goldberg J."/>
            <person name="Griggs A."/>
            <person name="Gujja S."/>
            <person name="Heiman D."/>
            <person name="Howarth C."/>
            <person name="Larson L."/>
            <person name="Lui A."/>
            <person name="MacDonald P.J.P."/>
            <person name="Montmayeur A."/>
            <person name="Murphy C."/>
            <person name="Neiman D."/>
            <person name="Pearson M."/>
            <person name="Priest M."/>
            <person name="Roberts A."/>
            <person name="Saif S."/>
            <person name="Shea T."/>
            <person name="Shenoy N."/>
            <person name="Sisk P."/>
            <person name="Stolte C."/>
            <person name="Sykes S."/>
            <person name="Wortman J."/>
            <person name="Nusbaum C."/>
            <person name="Birren B."/>
        </authorList>
    </citation>
    <scope>NUCLEOTIDE SEQUENCE</scope>
    <source>
        <strain evidence="2">26406</strain>
    </source>
</reference>
<evidence type="ECO:0000259" key="1">
    <source>
        <dbReference type="Pfam" id="PF17111"/>
    </source>
</evidence>